<dbReference type="GO" id="GO:0007015">
    <property type="term" value="P:actin filament organization"/>
    <property type="evidence" value="ECO:0007669"/>
    <property type="project" value="TreeGrafter"/>
</dbReference>
<reference evidence="5 6" key="1">
    <citation type="journal article" date="2013" name="Curr. Biol.">
        <title>The Genome of the Foraminiferan Reticulomyxa filosa.</title>
        <authorList>
            <person name="Glockner G."/>
            <person name="Hulsmann N."/>
            <person name="Schleicher M."/>
            <person name="Noegel A.A."/>
            <person name="Eichinger L."/>
            <person name="Gallinger C."/>
            <person name="Pawlowski J."/>
            <person name="Sierra R."/>
            <person name="Euteneuer U."/>
            <person name="Pillet L."/>
            <person name="Moustafa A."/>
            <person name="Platzer M."/>
            <person name="Groth M."/>
            <person name="Szafranski K."/>
            <person name="Schliwa M."/>
        </authorList>
    </citation>
    <scope>NUCLEOTIDE SEQUENCE [LARGE SCALE GENOMIC DNA]</scope>
</reference>
<keyword evidence="6" id="KW-1185">Reference proteome</keyword>
<dbReference type="Proteomes" id="UP000023152">
    <property type="component" value="Unassembled WGS sequence"/>
</dbReference>
<evidence type="ECO:0000256" key="1">
    <source>
        <dbReference type="ARBA" id="ARBA00022741"/>
    </source>
</evidence>
<dbReference type="InterPro" id="IPR001609">
    <property type="entry name" value="Myosin_head_motor_dom-like"/>
</dbReference>
<dbReference type="InterPro" id="IPR027417">
    <property type="entry name" value="P-loop_NTPase"/>
</dbReference>
<dbReference type="Pfam" id="PF00063">
    <property type="entry name" value="Myosin_head"/>
    <property type="match status" value="1"/>
</dbReference>
<evidence type="ECO:0000259" key="4">
    <source>
        <dbReference type="Pfam" id="PF00063"/>
    </source>
</evidence>
<comment type="caution">
    <text evidence="5">The sequence shown here is derived from an EMBL/GenBank/DDBJ whole genome shotgun (WGS) entry which is preliminary data.</text>
</comment>
<dbReference type="SUPFAM" id="SSF52540">
    <property type="entry name" value="P-loop containing nucleoside triphosphate hydrolases"/>
    <property type="match status" value="1"/>
</dbReference>
<dbReference type="Gene3D" id="1.20.58.530">
    <property type="match status" value="1"/>
</dbReference>
<evidence type="ECO:0000256" key="2">
    <source>
        <dbReference type="ARBA" id="ARBA00022840"/>
    </source>
</evidence>
<dbReference type="PANTHER" id="PTHR13140">
    <property type="entry name" value="MYOSIN"/>
    <property type="match status" value="1"/>
</dbReference>
<dbReference type="GO" id="GO:0005524">
    <property type="term" value="F:ATP binding"/>
    <property type="evidence" value="ECO:0007669"/>
    <property type="project" value="UniProtKB-KW"/>
</dbReference>
<evidence type="ECO:0000313" key="6">
    <source>
        <dbReference type="Proteomes" id="UP000023152"/>
    </source>
</evidence>
<dbReference type="PANTHER" id="PTHR13140:SF706">
    <property type="entry name" value="DILUTE CLASS UNCONVENTIONAL MYOSIN, ISOFORM C"/>
    <property type="match status" value="1"/>
</dbReference>
<dbReference type="GO" id="GO:0005737">
    <property type="term" value="C:cytoplasm"/>
    <property type="evidence" value="ECO:0007669"/>
    <property type="project" value="TreeGrafter"/>
</dbReference>
<proteinExistence type="predicted"/>
<gene>
    <name evidence="5" type="ORF">RFI_34333</name>
</gene>
<feature type="domain" description="Myosin motor" evidence="4">
    <location>
        <begin position="55"/>
        <end position="188"/>
    </location>
</feature>
<sequence length="282" mass="31999">MCLDSKTFISIRWNSCASISPMKNYNNFSTSTLFEMSKKNTSNNQSFGLPLHIPDNTAYIEMVEDATKGFFTLLDSACKAPQPSIEAWMQELMKTHEVHPRNQRKKGGPKEKLTGFMLIHFADNVTYDSTNFLIKNNEAVHSRHGKNVGQVYKSTGFNMYRKLVLVKVEEGEIENKANIKKKMFDDIDNLKKKKTRKINVLIIGAFDLFRIFECIVGFGLSQLRVPYNTLYETYHSTVNNPLIRNMGPGSFSTALLIAFDVSEDDYELGFDKESSSNPAKAA</sequence>
<keyword evidence="1" id="KW-0547">Nucleotide-binding</keyword>
<evidence type="ECO:0000256" key="3">
    <source>
        <dbReference type="ARBA" id="ARBA00023203"/>
    </source>
</evidence>
<dbReference type="GO" id="GO:0000146">
    <property type="term" value="F:microfilament motor activity"/>
    <property type="evidence" value="ECO:0007669"/>
    <property type="project" value="TreeGrafter"/>
</dbReference>
<dbReference type="OrthoDB" id="6108017at2759"/>
<name>X6LMB2_RETFI</name>
<keyword evidence="3" id="KW-0009">Actin-binding</keyword>
<feature type="non-terminal residue" evidence="5">
    <location>
        <position position="282"/>
    </location>
</feature>
<dbReference type="EMBL" id="ASPP01034204">
    <property type="protein sequence ID" value="ETO03078.1"/>
    <property type="molecule type" value="Genomic_DNA"/>
</dbReference>
<protein>
    <submittedName>
        <fullName evidence="5">Myosin-Vb</fullName>
    </submittedName>
</protein>
<keyword evidence="2" id="KW-0067">ATP-binding</keyword>
<dbReference type="GO" id="GO:0016020">
    <property type="term" value="C:membrane"/>
    <property type="evidence" value="ECO:0007669"/>
    <property type="project" value="TreeGrafter"/>
</dbReference>
<dbReference type="GO" id="GO:0016459">
    <property type="term" value="C:myosin complex"/>
    <property type="evidence" value="ECO:0007669"/>
    <property type="project" value="InterPro"/>
</dbReference>
<organism evidence="5 6">
    <name type="scientific">Reticulomyxa filosa</name>
    <dbReference type="NCBI Taxonomy" id="46433"/>
    <lineage>
        <taxon>Eukaryota</taxon>
        <taxon>Sar</taxon>
        <taxon>Rhizaria</taxon>
        <taxon>Retaria</taxon>
        <taxon>Foraminifera</taxon>
        <taxon>Monothalamids</taxon>
        <taxon>Reticulomyxidae</taxon>
        <taxon>Reticulomyxa</taxon>
    </lineage>
</organism>
<dbReference type="GO" id="GO:0051015">
    <property type="term" value="F:actin filament binding"/>
    <property type="evidence" value="ECO:0007669"/>
    <property type="project" value="TreeGrafter"/>
</dbReference>
<dbReference type="AlphaFoldDB" id="X6LMB2"/>
<accession>X6LMB2</accession>
<evidence type="ECO:0000313" key="5">
    <source>
        <dbReference type="EMBL" id="ETO03078.1"/>
    </source>
</evidence>